<protein>
    <submittedName>
        <fullName evidence="1">Uncharacterized protein</fullName>
    </submittedName>
</protein>
<evidence type="ECO:0000313" key="1">
    <source>
        <dbReference type="EMBL" id="CAB4149005.1"/>
    </source>
</evidence>
<accession>A0A6J5MPB7</accession>
<gene>
    <name evidence="1" type="ORF">UFOVP525_39</name>
</gene>
<name>A0A6J5MPB7_9CAUD</name>
<sequence>MNDIESNTSGLPIKDDSHLRAHLKMMQRAITEQWDIPIHIRTQLVKKLVEIIQDPDTDQRAVIGASRVIQAMAKDNLDGYIAADKIVRLDEGAATENFKFGPIEL</sequence>
<organism evidence="1">
    <name type="scientific">uncultured Caudovirales phage</name>
    <dbReference type="NCBI Taxonomy" id="2100421"/>
    <lineage>
        <taxon>Viruses</taxon>
        <taxon>Duplodnaviria</taxon>
        <taxon>Heunggongvirae</taxon>
        <taxon>Uroviricota</taxon>
        <taxon>Caudoviricetes</taxon>
        <taxon>Peduoviridae</taxon>
        <taxon>Maltschvirus</taxon>
        <taxon>Maltschvirus maltsch</taxon>
    </lineage>
</organism>
<reference evidence="1" key="1">
    <citation type="submission" date="2020-04" db="EMBL/GenBank/DDBJ databases">
        <authorList>
            <person name="Chiriac C."/>
            <person name="Salcher M."/>
            <person name="Ghai R."/>
            <person name="Kavagutti S V."/>
        </authorList>
    </citation>
    <scope>NUCLEOTIDE SEQUENCE</scope>
</reference>
<proteinExistence type="predicted"/>
<dbReference type="EMBL" id="LR796507">
    <property type="protein sequence ID" value="CAB4149005.1"/>
    <property type="molecule type" value="Genomic_DNA"/>
</dbReference>